<dbReference type="Pfam" id="PF02931">
    <property type="entry name" value="Neur_chan_LBD"/>
    <property type="match status" value="1"/>
</dbReference>
<dbReference type="InterPro" id="IPR036734">
    <property type="entry name" value="Neur_chan_lig-bd_sf"/>
</dbReference>
<evidence type="ECO:0000259" key="2">
    <source>
        <dbReference type="Pfam" id="PF02931"/>
    </source>
</evidence>
<reference evidence="3 4" key="1">
    <citation type="submission" date="2020-08" db="EMBL/GenBank/DDBJ databases">
        <title>Aphidius gifuensis genome sequencing and assembly.</title>
        <authorList>
            <person name="Du Z."/>
        </authorList>
    </citation>
    <scope>NUCLEOTIDE SEQUENCE [LARGE SCALE GENOMIC DNA]</scope>
    <source>
        <strain evidence="3">YNYX2018</strain>
        <tissue evidence="3">Adults</tissue>
    </source>
</reference>
<evidence type="ECO:0000313" key="4">
    <source>
        <dbReference type="Proteomes" id="UP000639338"/>
    </source>
</evidence>
<feature type="domain" description="Neurotransmitter-gated ion-channel ligand-binding" evidence="2">
    <location>
        <begin position="6"/>
        <end position="101"/>
    </location>
</feature>
<dbReference type="GO" id="GO:0016020">
    <property type="term" value="C:membrane"/>
    <property type="evidence" value="ECO:0007669"/>
    <property type="project" value="InterPro"/>
</dbReference>
<accession>A0A835CVE3</accession>
<comment type="caution">
    <text evidence="3">The sequence shown here is derived from an EMBL/GenBank/DDBJ whole genome shotgun (WGS) entry which is preliminary data.</text>
</comment>
<dbReference type="Proteomes" id="UP000639338">
    <property type="component" value="Unassembled WGS sequence"/>
</dbReference>
<dbReference type="AlphaFoldDB" id="A0A835CVE3"/>
<dbReference type="EMBL" id="JACMRX010000001">
    <property type="protein sequence ID" value="KAF7997144.1"/>
    <property type="molecule type" value="Genomic_DNA"/>
</dbReference>
<sequence length="158" mass="18641">MTQQLKIRPSLSRGKPVVVDFTLFVVDINSINVEDMDFRIDHFICQSWTESRLIITDVIFEKDDDYVILPLEFYEKLWQPDPYFLNSKIETLTHKFSSVMLFKNKTALDLWMAGCMIFVFTSLGEFIVVKVMDLRCQQSVNYQRHLTARLSCMERNPI</sequence>
<dbReference type="OrthoDB" id="8175758at2759"/>
<dbReference type="InterPro" id="IPR036719">
    <property type="entry name" value="Neuro-gated_channel_TM_sf"/>
</dbReference>
<dbReference type="GO" id="GO:0005230">
    <property type="term" value="F:extracellular ligand-gated monoatomic ion channel activity"/>
    <property type="evidence" value="ECO:0007669"/>
    <property type="project" value="InterPro"/>
</dbReference>
<evidence type="ECO:0000313" key="3">
    <source>
        <dbReference type="EMBL" id="KAF7997144.1"/>
    </source>
</evidence>
<gene>
    <name evidence="3" type="ORF">HCN44_005421</name>
</gene>
<keyword evidence="1" id="KW-0472">Membrane</keyword>
<name>A0A835CVE3_APHGI</name>
<dbReference type="InterPro" id="IPR006202">
    <property type="entry name" value="Neur_chan_lig-bd"/>
</dbReference>
<dbReference type="SUPFAM" id="SSF63712">
    <property type="entry name" value="Nicotinic receptor ligand binding domain-like"/>
    <property type="match status" value="1"/>
</dbReference>
<dbReference type="SUPFAM" id="SSF90112">
    <property type="entry name" value="Neurotransmitter-gated ion-channel transmembrane pore"/>
    <property type="match status" value="1"/>
</dbReference>
<evidence type="ECO:0000256" key="1">
    <source>
        <dbReference type="SAM" id="Phobius"/>
    </source>
</evidence>
<organism evidence="3 4">
    <name type="scientific">Aphidius gifuensis</name>
    <name type="common">Parasitoid wasp</name>
    <dbReference type="NCBI Taxonomy" id="684658"/>
    <lineage>
        <taxon>Eukaryota</taxon>
        <taxon>Metazoa</taxon>
        <taxon>Ecdysozoa</taxon>
        <taxon>Arthropoda</taxon>
        <taxon>Hexapoda</taxon>
        <taxon>Insecta</taxon>
        <taxon>Pterygota</taxon>
        <taxon>Neoptera</taxon>
        <taxon>Endopterygota</taxon>
        <taxon>Hymenoptera</taxon>
        <taxon>Apocrita</taxon>
        <taxon>Ichneumonoidea</taxon>
        <taxon>Braconidae</taxon>
        <taxon>Aphidiinae</taxon>
        <taxon>Aphidius</taxon>
    </lineage>
</organism>
<feature type="transmembrane region" description="Helical" evidence="1">
    <location>
        <begin position="110"/>
        <end position="129"/>
    </location>
</feature>
<protein>
    <recommendedName>
        <fullName evidence="2">Neurotransmitter-gated ion-channel ligand-binding domain-containing protein</fullName>
    </recommendedName>
</protein>
<keyword evidence="1" id="KW-0812">Transmembrane</keyword>
<proteinExistence type="predicted"/>
<dbReference type="Gene3D" id="2.70.170.10">
    <property type="entry name" value="Neurotransmitter-gated ion-channel ligand-binding domain"/>
    <property type="match status" value="1"/>
</dbReference>
<keyword evidence="1" id="KW-1133">Transmembrane helix</keyword>
<keyword evidence="4" id="KW-1185">Reference proteome</keyword>